<organism evidence="2 3">
    <name type="scientific">Ophiocordyceps australis</name>
    <dbReference type="NCBI Taxonomy" id="1399860"/>
    <lineage>
        <taxon>Eukaryota</taxon>
        <taxon>Fungi</taxon>
        <taxon>Dikarya</taxon>
        <taxon>Ascomycota</taxon>
        <taxon>Pezizomycotina</taxon>
        <taxon>Sordariomycetes</taxon>
        <taxon>Hypocreomycetidae</taxon>
        <taxon>Hypocreales</taxon>
        <taxon>Ophiocordycipitaceae</taxon>
        <taxon>Ophiocordyceps</taxon>
    </lineage>
</organism>
<dbReference type="Proteomes" id="UP000224854">
    <property type="component" value="Unassembled WGS sequence"/>
</dbReference>
<feature type="region of interest" description="Disordered" evidence="1">
    <location>
        <begin position="136"/>
        <end position="191"/>
    </location>
</feature>
<evidence type="ECO:0000313" key="3">
    <source>
        <dbReference type="Proteomes" id="UP000224854"/>
    </source>
</evidence>
<dbReference type="EMBL" id="NJEU01001047">
    <property type="protein sequence ID" value="PHH68841.1"/>
    <property type="molecule type" value="Genomic_DNA"/>
</dbReference>
<evidence type="ECO:0000256" key="1">
    <source>
        <dbReference type="SAM" id="MobiDB-lite"/>
    </source>
</evidence>
<proteinExistence type="predicted"/>
<comment type="caution">
    <text evidence="2">The sequence shown here is derived from an EMBL/GenBank/DDBJ whole genome shotgun (WGS) entry which is preliminary data.</text>
</comment>
<accession>A0A2C5YPK5</accession>
<protein>
    <submittedName>
        <fullName evidence="2">Uncharacterized protein</fullName>
    </submittedName>
</protein>
<dbReference type="OrthoDB" id="4106209at2759"/>
<evidence type="ECO:0000313" key="2">
    <source>
        <dbReference type="EMBL" id="PHH68841.1"/>
    </source>
</evidence>
<sequence length="315" mass="36002">MKGRPIDELVYEQMFPRPKATDPQTFNALLQRSLIPEVRQETHSFYGHIDTQEAKYPGLDYNHNIHRVRLSRWHWHRRLFRAFDALRLTHSEIAGLTKWEGTKWAKEKFEKEQGIVIRDTTADGLVDWTQASPTGLIDASNVDGMASRRSDDDNDDDDDEKQTLDITLAPPRPPPRATTQDTNSSRPLFDDVPTDEEDWEYWLKQALESGDLAIITGQSNDQVFRRVTSGSSIMPAALIPPDVLDRARAGQWDGIPDLIRPILRHAIDGEDEYRNSSFISRLLNDDQDSPLESRIFNGPARVQFTLGRTQTAQPE</sequence>
<gene>
    <name evidence="2" type="ORF">CDD82_236</name>
</gene>
<dbReference type="AlphaFoldDB" id="A0A2C5YPK5"/>
<keyword evidence="3" id="KW-1185">Reference proteome</keyword>
<name>A0A2C5YPK5_9HYPO</name>
<reference evidence="2 3" key="1">
    <citation type="submission" date="2017-06" db="EMBL/GenBank/DDBJ databases">
        <title>Ant-infecting Ophiocordyceps genomes reveal a high diversity of potential behavioral manipulation genes and a possible major role for enterotoxins.</title>
        <authorList>
            <person name="De Bekker C."/>
            <person name="Evans H.C."/>
            <person name="Brachmann A."/>
            <person name="Hughes D.P."/>
        </authorList>
    </citation>
    <scope>NUCLEOTIDE SEQUENCE [LARGE SCALE GENOMIC DNA]</scope>
    <source>
        <strain evidence="2 3">1348a</strain>
    </source>
</reference>